<evidence type="ECO:0000313" key="6">
    <source>
        <dbReference type="Proteomes" id="UP000694388"/>
    </source>
</evidence>
<keyword evidence="3" id="KW-0206">Cytoskeleton</keyword>
<comment type="similarity">
    <text evidence="4">Belongs to the CEP135/TSGA10 family.</text>
</comment>
<organism evidence="5 6">
    <name type="scientific">Eptatretus burgeri</name>
    <name type="common">Inshore hagfish</name>
    <dbReference type="NCBI Taxonomy" id="7764"/>
    <lineage>
        <taxon>Eukaryota</taxon>
        <taxon>Metazoa</taxon>
        <taxon>Chordata</taxon>
        <taxon>Craniata</taxon>
        <taxon>Vertebrata</taxon>
        <taxon>Cyclostomata</taxon>
        <taxon>Myxini</taxon>
        <taxon>Myxiniformes</taxon>
        <taxon>Myxinidae</taxon>
        <taxon>Eptatretinae</taxon>
        <taxon>Eptatretus</taxon>
    </lineage>
</organism>
<dbReference type="AlphaFoldDB" id="A0A8C4X1B9"/>
<evidence type="ECO:0000313" key="5">
    <source>
        <dbReference type="Ensembl" id="ENSEBUP00000025458.1"/>
    </source>
</evidence>
<dbReference type="PANTHER" id="PTHR20544">
    <property type="entry name" value="CENTROSOMAL PROTEIN CEP135"/>
    <property type="match status" value="1"/>
</dbReference>
<dbReference type="GeneTree" id="ENSGT00940000165649"/>
<keyword evidence="2" id="KW-0963">Cytoplasm</keyword>
<protein>
    <submittedName>
        <fullName evidence="5">Uncharacterized protein</fullName>
    </submittedName>
</protein>
<dbReference type="PANTHER" id="PTHR20544:SF2">
    <property type="entry name" value="TESTIS SPECIFIC 10"/>
    <property type="match status" value="1"/>
</dbReference>
<evidence type="ECO:0000256" key="4">
    <source>
        <dbReference type="ARBA" id="ARBA00038123"/>
    </source>
</evidence>
<comment type="subcellular location">
    <subcellularLocation>
        <location evidence="1">Cytoplasm</location>
        <location evidence="1">Cytoskeleton</location>
        <location evidence="1">Microtubule organizing center</location>
        <location evidence="1">Centrosome</location>
        <location evidence="1">Centriole</location>
    </subcellularLocation>
</comment>
<reference evidence="5" key="1">
    <citation type="submission" date="2025-08" db="UniProtKB">
        <authorList>
            <consortium name="Ensembl"/>
        </authorList>
    </citation>
    <scope>IDENTIFICATION</scope>
</reference>
<dbReference type="OMA" id="TENWHNA"/>
<dbReference type="InterPro" id="IPR051877">
    <property type="entry name" value="Centriole_BasalBody_StrucProt"/>
</dbReference>
<reference evidence="5" key="2">
    <citation type="submission" date="2025-09" db="UniProtKB">
        <authorList>
            <consortium name="Ensembl"/>
        </authorList>
    </citation>
    <scope>IDENTIFICATION</scope>
</reference>
<sequence>MASAVELRFLVLRKELHKLGFKEPLGLESVPLVEKLCSDLVHMTENWHNAKQEVAKSLKEARNVDTALEPVQTDNRRLVRENNELHLKFEFLHKVQALEKVGSIKSDKIAQLQEKNMEAVNTFFVFCTVKLPAKNSLQV</sequence>
<dbReference type="Proteomes" id="UP000694388">
    <property type="component" value="Unplaced"/>
</dbReference>
<evidence type="ECO:0000256" key="3">
    <source>
        <dbReference type="ARBA" id="ARBA00023212"/>
    </source>
</evidence>
<evidence type="ECO:0000256" key="1">
    <source>
        <dbReference type="ARBA" id="ARBA00004114"/>
    </source>
</evidence>
<name>A0A8C4X1B9_EPTBU</name>
<dbReference type="Ensembl" id="ENSEBUT00000026034.1">
    <property type="protein sequence ID" value="ENSEBUP00000025458.1"/>
    <property type="gene ID" value="ENSEBUG00000015696.1"/>
</dbReference>
<evidence type="ECO:0000256" key="2">
    <source>
        <dbReference type="ARBA" id="ARBA00022490"/>
    </source>
</evidence>
<proteinExistence type="inferred from homology"/>
<accession>A0A8C4X1B9</accession>
<dbReference type="GO" id="GO:0005814">
    <property type="term" value="C:centriole"/>
    <property type="evidence" value="ECO:0007669"/>
    <property type="project" value="UniProtKB-SubCell"/>
</dbReference>
<keyword evidence="6" id="KW-1185">Reference proteome</keyword>